<protein>
    <submittedName>
        <fullName evidence="1">Uncharacterized protein</fullName>
    </submittedName>
</protein>
<name>A0AAP5MBG7_9CYAN</name>
<dbReference type="Proteomes" id="UP000667802">
    <property type="component" value="Unassembled WGS sequence"/>
</dbReference>
<evidence type="ECO:0000313" key="2">
    <source>
        <dbReference type="Proteomes" id="UP000667802"/>
    </source>
</evidence>
<dbReference type="EMBL" id="JAALHA020000009">
    <property type="protein sequence ID" value="MDR9896839.1"/>
    <property type="molecule type" value="Genomic_DNA"/>
</dbReference>
<comment type="caution">
    <text evidence="1">The sequence shown here is derived from an EMBL/GenBank/DDBJ whole genome shotgun (WGS) entry which is preliminary data.</text>
</comment>
<proteinExistence type="predicted"/>
<keyword evidence="2" id="KW-1185">Reference proteome</keyword>
<sequence length="147" mass="16099">MGKILQLLLIVLAFTIGSSGFAIKATPLNLVQQNVAIETLRVRDCMTSQLHGMMAAPNQSEIKAKVLHIQQSDQFSDKWYLELKILESKNITGGTFAQIGDQVKAFTIAQSPHFGANSIISAQAEFVGDPHGGFFRLNNIQIVKSQN</sequence>
<accession>A0AAP5MBG7</accession>
<dbReference type="RefSeq" id="WP_208340227.1">
    <property type="nucleotide sequence ID" value="NZ_CAWQFN010000620.1"/>
</dbReference>
<gene>
    <name evidence="1" type="ORF">G7B40_020045</name>
</gene>
<evidence type="ECO:0000313" key="1">
    <source>
        <dbReference type="EMBL" id="MDR9896839.1"/>
    </source>
</evidence>
<organism evidence="1 2">
    <name type="scientific">Aetokthonos hydrillicola Thurmond2011</name>
    <dbReference type="NCBI Taxonomy" id="2712845"/>
    <lineage>
        <taxon>Bacteria</taxon>
        <taxon>Bacillati</taxon>
        <taxon>Cyanobacteriota</taxon>
        <taxon>Cyanophyceae</taxon>
        <taxon>Nostocales</taxon>
        <taxon>Hapalosiphonaceae</taxon>
        <taxon>Aetokthonos</taxon>
    </lineage>
</organism>
<dbReference type="AlphaFoldDB" id="A0AAP5MBG7"/>
<reference evidence="2" key="1">
    <citation type="journal article" date="2021" name="Science">
        <title>Hunting the eagle killer: A cyanobacterial neurotoxin causes vacuolar myelinopathy.</title>
        <authorList>
            <person name="Breinlinger S."/>
            <person name="Phillips T.J."/>
            <person name="Haram B.N."/>
            <person name="Mares J."/>
            <person name="Martinez Yerena J.A."/>
            <person name="Hrouzek P."/>
            <person name="Sobotka R."/>
            <person name="Henderson W.M."/>
            <person name="Schmieder P."/>
            <person name="Williams S.M."/>
            <person name="Lauderdale J.D."/>
            <person name="Wilde H.D."/>
            <person name="Gerrin W."/>
            <person name="Kust A."/>
            <person name="Washington J.W."/>
            <person name="Wagner C."/>
            <person name="Geier B."/>
            <person name="Liebeke M."/>
            <person name="Enke H."/>
            <person name="Niedermeyer T.H.J."/>
            <person name="Wilde S.B."/>
        </authorList>
    </citation>
    <scope>NUCLEOTIDE SEQUENCE [LARGE SCALE GENOMIC DNA]</scope>
    <source>
        <strain evidence="2">Thurmond2011</strain>
    </source>
</reference>